<dbReference type="EMBL" id="JADIME010000084">
    <property type="protein sequence ID" value="MBO8465897.1"/>
    <property type="molecule type" value="Genomic_DNA"/>
</dbReference>
<keyword evidence="1" id="KW-0732">Signal</keyword>
<feature type="domain" description="Peptidase M64 N-terminal" evidence="2">
    <location>
        <begin position="49"/>
        <end position="159"/>
    </location>
</feature>
<dbReference type="GO" id="GO:0008237">
    <property type="term" value="F:metallopeptidase activity"/>
    <property type="evidence" value="ECO:0007669"/>
    <property type="project" value="InterPro"/>
</dbReference>
<organism evidence="3 4">
    <name type="scientific">Candidatus Merdivivens pullistercoris</name>
    <dbReference type="NCBI Taxonomy" id="2840873"/>
    <lineage>
        <taxon>Bacteria</taxon>
        <taxon>Pseudomonadati</taxon>
        <taxon>Bacteroidota</taxon>
        <taxon>Bacteroidia</taxon>
        <taxon>Bacteroidales</taxon>
        <taxon>Muribaculaceae</taxon>
        <taxon>Muribaculaceae incertae sedis</taxon>
        <taxon>Candidatus Merdivivens</taxon>
    </lineage>
</organism>
<proteinExistence type="predicted"/>
<sequence length="449" mass="50648">MKHTIFIFAAAALILASAVRAWAQGPDYDTQFTSGPDSEQDFVISKSADYDTWFTSDRLRVDFILAGDADSQQAYLSGLRKECAWAGSRESLIDPFRYGEYMFEVWSGDTLVYSKGFSTLFQEWRTTPEAREVSRAYNQSVWMPFPKNEVCIILSERVKEAGESGAAGGFREIFSCTVDPGNALVSREAAPDYAITPLLVSGEMGNKVDLLFVAEGYTVGQMDKFHKDCRKFMEYLFSMEPYKSRMDDFNVSAVDVVSPEQGTDIPDLGIWKHTALNSHFYTFYIDRYLTVTDYKSIADNVAGVPFDVIFIVVNEEKYGGGGIYNSYALGTSGDGLSYQVFAHEFGHSFAGLGDEYFTSDVAYENYYNTDIEPWEPNITTLKAFEGKWKDMIDSGEWDEGQVGIHEGGGYMAKGVYRSREDCRMRTNTAPDFCPVCQRAINRMIDYYCR</sequence>
<dbReference type="Pfam" id="PF09471">
    <property type="entry name" value="Peptidase_M64"/>
    <property type="match status" value="2"/>
</dbReference>
<dbReference type="InterPro" id="IPR038171">
    <property type="entry name" value="M64_N_sf"/>
</dbReference>
<reference evidence="3" key="2">
    <citation type="journal article" date="2021" name="PeerJ">
        <title>Extensive microbial diversity within the chicken gut microbiome revealed by metagenomics and culture.</title>
        <authorList>
            <person name="Gilroy R."/>
            <person name="Ravi A."/>
            <person name="Getino M."/>
            <person name="Pursley I."/>
            <person name="Horton D.L."/>
            <person name="Alikhan N.F."/>
            <person name="Baker D."/>
            <person name="Gharbi K."/>
            <person name="Hall N."/>
            <person name="Watson M."/>
            <person name="Adriaenssens E.M."/>
            <person name="Foster-Nyarko E."/>
            <person name="Jarju S."/>
            <person name="Secka A."/>
            <person name="Antonio M."/>
            <person name="Oren A."/>
            <person name="Chaudhuri R.R."/>
            <person name="La Ragione R."/>
            <person name="Hildebrand F."/>
            <person name="Pallen M.J."/>
        </authorList>
    </citation>
    <scope>NUCLEOTIDE SEQUENCE</scope>
    <source>
        <strain evidence="3">10037</strain>
    </source>
</reference>
<evidence type="ECO:0000259" key="2">
    <source>
        <dbReference type="Pfam" id="PF16217"/>
    </source>
</evidence>
<dbReference type="AlphaFoldDB" id="A0A9D9I585"/>
<dbReference type="InterPro" id="IPR019026">
    <property type="entry name" value="Peptidase_M64_IgA"/>
</dbReference>
<dbReference type="Pfam" id="PF16217">
    <property type="entry name" value="M64_N"/>
    <property type="match status" value="1"/>
</dbReference>
<gene>
    <name evidence="3" type="ORF">IAB93_07890</name>
</gene>
<evidence type="ECO:0000313" key="3">
    <source>
        <dbReference type="EMBL" id="MBO8465897.1"/>
    </source>
</evidence>
<dbReference type="InterPro" id="IPR024079">
    <property type="entry name" value="MetalloPept_cat_dom_sf"/>
</dbReference>
<reference evidence="3" key="1">
    <citation type="submission" date="2020-10" db="EMBL/GenBank/DDBJ databases">
        <authorList>
            <person name="Gilroy R."/>
        </authorList>
    </citation>
    <scope>NUCLEOTIDE SEQUENCE</scope>
    <source>
        <strain evidence="3">10037</strain>
    </source>
</reference>
<feature type="chain" id="PRO_5039140881" evidence="1">
    <location>
        <begin position="24"/>
        <end position="449"/>
    </location>
</feature>
<name>A0A9D9I585_9BACT</name>
<evidence type="ECO:0000313" key="4">
    <source>
        <dbReference type="Proteomes" id="UP000823597"/>
    </source>
</evidence>
<dbReference type="Gene3D" id="3.40.390.10">
    <property type="entry name" value="Collagenase (Catalytic Domain)"/>
    <property type="match status" value="1"/>
</dbReference>
<dbReference type="Gene3D" id="2.60.40.3250">
    <property type="entry name" value="Peptidase M64, N-terminal domain"/>
    <property type="match status" value="1"/>
</dbReference>
<feature type="signal peptide" evidence="1">
    <location>
        <begin position="1"/>
        <end position="23"/>
    </location>
</feature>
<comment type="caution">
    <text evidence="3">The sequence shown here is derived from an EMBL/GenBank/DDBJ whole genome shotgun (WGS) entry which is preliminary data.</text>
</comment>
<accession>A0A9D9I585</accession>
<protein>
    <submittedName>
        <fullName evidence="3">Peptidase M64</fullName>
    </submittedName>
</protein>
<dbReference type="Proteomes" id="UP000823597">
    <property type="component" value="Unassembled WGS sequence"/>
</dbReference>
<evidence type="ECO:0000256" key="1">
    <source>
        <dbReference type="SAM" id="SignalP"/>
    </source>
</evidence>
<dbReference type="InterPro" id="IPR032625">
    <property type="entry name" value="M64_N"/>
</dbReference>